<feature type="compositionally biased region" description="Acidic residues" evidence="1">
    <location>
        <begin position="131"/>
        <end position="141"/>
    </location>
</feature>
<proteinExistence type="predicted"/>
<evidence type="ECO:0000313" key="4">
    <source>
        <dbReference type="Proteomes" id="UP000256690"/>
    </source>
</evidence>
<dbReference type="Proteomes" id="UP000256690">
    <property type="component" value="Unassembled WGS sequence"/>
</dbReference>
<accession>A0A3D8S4C1</accession>
<reference evidence="3 4" key="1">
    <citation type="journal article" date="2018" name="IMA Fungus">
        <title>IMA Genome-F 9: Draft genome sequence of Annulohypoxylon stygium, Aspergillus mulundensis, Berkeleyomyces basicola (syn. Thielaviopsis basicola), Ceratocystis smalleyi, two Cercospora beticola strains, Coleophoma cylindrospora, Fusarium fracticaudum, Phialophora cf. hyalina, and Morchella septimelata.</title>
        <authorList>
            <person name="Wingfield B.D."/>
            <person name="Bills G.F."/>
            <person name="Dong Y."/>
            <person name="Huang W."/>
            <person name="Nel W.J."/>
            <person name="Swalarsk-Parry B.S."/>
            <person name="Vaghefi N."/>
            <person name="Wilken P.M."/>
            <person name="An Z."/>
            <person name="de Beer Z.W."/>
            <person name="De Vos L."/>
            <person name="Chen L."/>
            <person name="Duong T.A."/>
            <person name="Gao Y."/>
            <person name="Hammerbacher A."/>
            <person name="Kikkert J.R."/>
            <person name="Li Y."/>
            <person name="Li H."/>
            <person name="Li K."/>
            <person name="Li Q."/>
            <person name="Liu X."/>
            <person name="Ma X."/>
            <person name="Naidoo K."/>
            <person name="Pethybridge S.J."/>
            <person name="Sun J."/>
            <person name="Steenkamp E.T."/>
            <person name="van der Nest M.A."/>
            <person name="van Wyk S."/>
            <person name="Wingfield M.J."/>
            <person name="Xiong C."/>
            <person name="Yue Q."/>
            <person name="Zhang X."/>
        </authorList>
    </citation>
    <scope>NUCLEOTIDE SEQUENCE [LARGE SCALE GENOMIC DNA]</scope>
    <source>
        <strain evidence="3 4">DSM 5745</strain>
    </source>
</reference>
<comment type="caution">
    <text evidence="3">The sequence shown here is derived from an EMBL/GenBank/DDBJ whole genome shotgun (WGS) entry which is preliminary data.</text>
</comment>
<dbReference type="EMBL" id="PVWQ01000005">
    <property type="protein sequence ID" value="RDW81129.1"/>
    <property type="molecule type" value="Genomic_DNA"/>
</dbReference>
<name>A0A3D8S4C1_9EURO</name>
<protein>
    <submittedName>
        <fullName evidence="3">Uncharacterized protein</fullName>
    </submittedName>
</protein>
<dbReference type="RefSeq" id="XP_026604182.1">
    <property type="nucleotide sequence ID" value="XM_026746702.1"/>
</dbReference>
<keyword evidence="4" id="KW-1185">Reference proteome</keyword>
<dbReference type="GeneID" id="38115056"/>
<sequence length="141" mass="14697">MRLQLATILIGLCGATLAAPAHQQRDKRLWPFPFPGEGLEPGPEPALPFPSLPFPSLPFPGLPFPGAPDDENGFPPIFPRPPSAGGGTWGGESPSGSVSEDGEGPSGLPWQLSGADEQDGDFQGPRTADEVLGEEESGLEE</sequence>
<feature type="chain" id="PRO_5017835791" evidence="2">
    <location>
        <begin position="19"/>
        <end position="141"/>
    </location>
</feature>
<feature type="region of interest" description="Disordered" evidence="1">
    <location>
        <begin position="29"/>
        <end position="141"/>
    </location>
</feature>
<keyword evidence="2" id="KW-0732">Signal</keyword>
<organism evidence="3 4">
    <name type="scientific">Aspergillus mulundensis</name>
    <dbReference type="NCBI Taxonomy" id="1810919"/>
    <lineage>
        <taxon>Eukaryota</taxon>
        <taxon>Fungi</taxon>
        <taxon>Dikarya</taxon>
        <taxon>Ascomycota</taxon>
        <taxon>Pezizomycotina</taxon>
        <taxon>Eurotiomycetes</taxon>
        <taxon>Eurotiomycetidae</taxon>
        <taxon>Eurotiales</taxon>
        <taxon>Aspergillaceae</taxon>
        <taxon>Aspergillus</taxon>
        <taxon>Aspergillus subgen. Nidulantes</taxon>
    </lineage>
</organism>
<feature type="compositionally biased region" description="Pro residues" evidence="1">
    <location>
        <begin position="42"/>
        <end position="66"/>
    </location>
</feature>
<dbReference type="OrthoDB" id="10611236at2759"/>
<dbReference type="AlphaFoldDB" id="A0A3D8S4C1"/>
<evidence type="ECO:0000313" key="3">
    <source>
        <dbReference type="EMBL" id="RDW81129.1"/>
    </source>
</evidence>
<evidence type="ECO:0000256" key="2">
    <source>
        <dbReference type="SAM" id="SignalP"/>
    </source>
</evidence>
<gene>
    <name evidence="3" type="ORF">DSM5745_04686</name>
</gene>
<feature type="signal peptide" evidence="2">
    <location>
        <begin position="1"/>
        <end position="18"/>
    </location>
</feature>
<evidence type="ECO:0000256" key="1">
    <source>
        <dbReference type="SAM" id="MobiDB-lite"/>
    </source>
</evidence>